<dbReference type="EMBL" id="KB445572">
    <property type="protein sequence ID" value="EMD94168.1"/>
    <property type="molecule type" value="Genomic_DNA"/>
</dbReference>
<dbReference type="PROSITE" id="PS50919">
    <property type="entry name" value="MIR"/>
    <property type="match status" value="2"/>
</dbReference>
<dbReference type="Gene3D" id="2.80.10.50">
    <property type="match status" value="1"/>
</dbReference>
<dbReference type="NCBIfam" id="TIGR00803">
    <property type="entry name" value="nst"/>
    <property type="match status" value="1"/>
</dbReference>
<dbReference type="Pfam" id="PF08449">
    <property type="entry name" value="UAA"/>
    <property type="match status" value="1"/>
</dbReference>
<evidence type="ECO:0000256" key="10">
    <source>
        <dbReference type="ARBA" id="ARBA00022737"/>
    </source>
</evidence>
<comment type="catalytic activity">
    <reaction evidence="16">
        <text>a di-trans,poly-cis-dolichyl beta-D-mannosyl phosphate + L-seryl-[protein] = 3-O-(alpha-D-mannosyl)-L-seryl-[protein] + a di-trans,poly-cis-dolichyl phosphate + H(+)</text>
        <dbReference type="Rhea" id="RHEA:17377"/>
        <dbReference type="Rhea" id="RHEA-COMP:9863"/>
        <dbReference type="Rhea" id="RHEA-COMP:13546"/>
        <dbReference type="Rhea" id="RHEA-COMP:19498"/>
        <dbReference type="Rhea" id="RHEA-COMP:19501"/>
        <dbReference type="ChEBI" id="CHEBI:15378"/>
        <dbReference type="ChEBI" id="CHEBI:29999"/>
        <dbReference type="ChEBI" id="CHEBI:57683"/>
        <dbReference type="ChEBI" id="CHEBI:58211"/>
        <dbReference type="ChEBI" id="CHEBI:137321"/>
        <dbReference type="EC" id="2.4.1.109"/>
    </reaction>
</comment>
<evidence type="ECO:0000256" key="19">
    <source>
        <dbReference type="SAM" id="Phobius"/>
    </source>
</evidence>
<organism evidence="22 23">
    <name type="scientific">Cochliobolus heterostrophus (strain C5 / ATCC 48332 / race O)</name>
    <name type="common">Southern corn leaf blight fungus</name>
    <name type="synonym">Bipolaris maydis</name>
    <dbReference type="NCBI Taxonomy" id="701091"/>
    <lineage>
        <taxon>Eukaryota</taxon>
        <taxon>Fungi</taxon>
        <taxon>Dikarya</taxon>
        <taxon>Ascomycota</taxon>
        <taxon>Pezizomycotina</taxon>
        <taxon>Dothideomycetes</taxon>
        <taxon>Pleosporomycetidae</taxon>
        <taxon>Pleosporales</taxon>
        <taxon>Pleosporineae</taxon>
        <taxon>Pleosporaceae</taxon>
        <taxon>Bipolaris</taxon>
    </lineage>
</organism>
<evidence type="ECO:0000256" key="1">
    <source>
        <dbReference type="ARBA" id="ARBA00004477"/>
    </source>
</evidence>
<protein>
    <recommendedName>
        <fullName evidence="17">Dolichyl-phosphate-mannose--protein mannosyltransferase 4</fullName>
        <ecNumber evidence="4">2.4.1.109</ecNumber>
    </recommendedName>
</protein>
<evidence type="ECO:0000256" key="2">
    <source>
        <dbReference type="ARBA" id="ARBA00004922"/>
    </source>
</evidence>
<evidence type="ECO:0000313" key="22">
    <source>
        <dbReference type="EMBL" id="EMD94168.1"/>
    </source>
</evidence>
<evidence type="ECO:0000256" key="11">
    <source>
        <dbReference type="ARBA" id="ARBA00022824"/>
    </source>
</evidence>
<feature type="transmembrane region" description="Helical" evidence="19">
    <location>
        <begin position="492"/>
        <end position="512"/>
    </location>
</feature>
<evidence type="ECO:0000256" key="8">
    <source>
        <dbReference type="ARBA" id="ARBA00022679"/>
    </source>
</evidence>
<feature type="transmembrane region" description="Helical" evidence="19">
    <location>
        <begin position="74"/>
        <end position="92"/>
    </location>
</feature>
<dbReference type="Pfam" id="PF16192">
    <property type="entry name" value="PMT_4TMC"/>
    <property type="match status" value="1"/>
</dbReference>
<evidence type="ECO:0000256" key="15">
    <source>
        <dbReference type="ARBA" id="ARBA00045085"/>
    </source>
</evidence>
<feature type="transmembrane region" description="Helical" evidence="19">
    <location>
        <begin position="164"/>
        <end position="185"/>
    </location>
</feature>
<feature type="domain" description="MIR" evidence="21">
    <location>
        <begin position="754"/>
        <end position="813"/>
    </location>
</feature>
<keyword evidence="5" id="KW-0813">Transport</keyword>
<feature type="region of interest" description="Disordered" evidence="18">
    <location>
        <begin position="338"/>
        <end position="379"/>
    </location>
</feature>
<dbReference type="GO" id="GO:0004169">
    <property type="term" value="F:dolichyl-phosphate-mannose-protein mannosyltransferase activity"/>
    <property type="evidence" value="ECO:0007669"/>
    <property type="project" value="UniProtKB-EC"/>
</dbReference>
<dbReference type="eggNOG" id="KOG3359">
    <property type="taxonomic scope" value="Eukaryota"/>
</dbReference>
<dbReference type="EC" id="2.4.1.109" evidence="4"/>
<evidence type="ECO:0000256" key="4">
    <source>
        <dbReference type="ARBA" id="ARBA00012839"/>
    </source>
</evidence>
<dbReference type="SUPFAM" id="SSF82109">
    <property type="entry name" value="MIR domain"/>
    <property type="match status" value="1"/>
</dbReference>
<evidence type="ECO:0000256" key="18">
    <source>
        <dbReference type="SAM" id="MobiDB-lite"/>
    </source>
</evidence>
<dbReference type="SMART" id="SM00472">
    <property type="entry name" value="MIR"/>
    <property type="match status" value="3"/>
</dbReference>
<dbReference type="STRING" id="701091.M2V2B0"/>
<keyword evidence="9 19" id="KW-0812">Transmembrane</keyword>
<dbReference type="InterPro" id="IPR027005">
    <property type="entry name" value="PMT-like"/>
</dbReference>
<comment type="pathway">
    <text evidence="2">Protein modification; protein glycosylation.</text>
</comment>
<dbReference type="CDD" id="cd23285">
    <property type="entry name" value="beta-trefoil_MIR_PMT4-like"/>
    <property type="match status" value="1"/>
</dbReference>
<feature type="transmembrane region" description="Helical" evidence="19">
    <location>
        <begin position="951"/>
        <end position="969"/>
    </location>
</feature>
<feature type="transmembrane region" description="Helical" evidence="19">
    <location>
        <begin position="453"/>
        <end position="471"/>
    </location>
</feature>
<reference evidence="23" key="2">
    <citation type="journal article" date="2013" name="PLoS Genet.">
        <title>Comparative genome structure, secondary metabolite, and effector coding capacity across Cochliobolus pathogens.</title>
        <authorList>
            <person name="Condon B.J."/>
            <person name="Leng Y."/>
            <person name="Wu D."/>
            <person name="Bushley K.E."/>
            <person name="Ohm R.A."/>
            <person name="Otillar R."/>
            <person name="Martin J."/>
            <person name="Schackwitz W."/>
            <person name="Grimwood J."/>
            <person name="MohdZainudin N."/>
            <person name="Xue C."/>
            <person name="Wang R."/>
            <person name="Manning V.A."/>
            <person name="Dhillon B."/>
            <person name="Tu Z.J."/>
            <person name="Steffenson B.J."/>
            <person name="Salamov A."/>
            <person name="Sun H."/>
            <person name="Lowry S."/>
            <person name="LaButti K."/>
            <person name="Han J."/>
            <person name="Copeland A."/>
            <person name="Lindquist E."/>
            <person name="Barry K."/>
            <person name="Schmutz J."/>
            <person name="Baker S.E."/>
            <person name="Ciuffetti L.M."/>
            <person name="Grigoriev I.V."/>
            <person name="Zhong S."/>
            <person name="Turgeon B.G."/>
        </authorList>
    </citation>
    <scope>NUCLEOTIDE SEQUENCE [LARGE SCALE GENOMIC DNA]</scope>
    <source>
        <strain evidence="23">C5 / ATCC 48332 / race O</strain>
    </source>
</reference>
<feature type="transmembrane region" description="Helical" evidence="19">
    <location>
        <begin position="633"/>
        <end position="652"/>
    </location>
</feature>
<dbReference type="AlphaFoldDB" id="M2V2B0"/>
<evidence type="ECO:0000256" key="14">
    <source>
        <dbReference type="ARBA" id="ARBA00023180"/>
    </source>
</evidence>
<feature type="transmembrane region" description="Helical" evidence="19">
    <location>
        <begin position="542"/>
        <end position="564"/>
    </location>
</feature>
<feature type="transmembrane region" description="Helical" evidence="19">
    <location>
        <begin position="584"/>
        <end position="612"/>
    </location>
</feature>
<dbReference type="OMA" id="TTMIAGW"/>
<dbReference type="InterPro" id="IPR013657">
    <property type="entry name" value="SCL35B1-4/HUT1"/>
</dbReference>
<feature type="transmembrane region" description="Helical" evidence="19">
    <location>
        <begin position="98"/>
        <end position="118"/>
    </location>
</feature>
<dbReference type="PANTHER" id="PTHR10050:SF51">
    <property type="entry name" value="PROTEIN O-MANNOSYL-TRANSFERASE 1"/>
    <property type="match status" value="1"/>
</dbReference>
<evidence type="ECO:0000256" key="16">
    <source>
        <dbReference type="ARBA" id="ARBA00045102"/>
    </source>
</evidence>
<keyword evidence="13 19" id="KW-0472">Membrane</keyword>
<comment type="similarity">
    <text evidence="3">Belongs to the glycosyltransferase 39 family.</text>
</comment>
<keyword evidence="7" id="KW-0328">Glycosyltransferase</keyword>
<evidence type="ECO:0000256" key="5">
    <source>
        <dbReference type="ARBA" id="ARBA00022448"/>
    </source>
</evidence>
<dbReference type="InterPro" id="IPR003342">
    <property type="entry name" value="ArnT-like_N"/>
</dbReference>
<feature type="transmembrane region" description="Helical" evidence="19">
    <location>
        <begin position="405"/>
        <end position="424"/>
    </location>
</feature>
<reference evidence="22 23" key="1">
    <citation type="journal article" date="2012" name="PLoS Pathog.">
        <title>Diverse lifestyles and strategies of plant pathogenesis encoded in the genomes of eighteen Dothideomycetes fungi.</title>
        <authorList>
            <person name="Ohm R.A."/>
            <person name="Feau N."/>
            <person name="Henrissat B."/>
            <person name="Schoch C.L."/>
            <person name="Horwitz B.A."/>
            <person name="Barry K.W."/>
            <person name="Condon B.J."/>
            <person name="Copeland A.C."/>
            <person name="Dhillon B."/>
            <person name="Glaser F."/>
            <person name="Hesse C.N."/>
            <person name="Kosti I."/>
            <person name="LaButti K."/>
            <person name="Lindquist E.A."/>
            <person name="Lucas S."/>
            <person name="Salamov A.A."/>
            <person name="Bradshaw R.E."/>
            <person name="Ciuffetti L."/>
            <person name="Hamelin R.C."/>
            <person name="Kema G.H.J."/>
            <person name="Lawrence C."/>
            <person name="Scott J.A."/>
            <person name="Spatafora J.W."/>
            <person name="Turgeon B.G."/>
            <person name="de Wit P.J.G.M."/>
            <person name="Zhong S."/>
            <person name="Goodwin S.B."/>
            <person name="Grigoriev I.V."/>
        </authorList>
    </citation>
    <scope>NUCLEOTIDE SEQUENCE [LARGE SCALE GENOMIC DNA]</scope>
    <source>
        <strain evidence="23">C5 / ATCC 48332 / race O</strain>
    </source>
</reference>
<keyword evidence="8" id="KW-0808">Transferase</keyword>
<dbReference type="OrthoDB" id="292747at2759"/>
<dbReference type="Proteomes" id="UP000016936">
    <property type="component" value="Unassembled WGS sequence"/>
</dbReference>
<feature type="domain" description="MIR" evidence="21">
    <location>
        <begin position="686"/>
        <end position="746"/>
    </location>
</feature>
<dbReference type="Pfam" id="PF02815">
    <property type="entry name" value="MIR"/>
    <property type="match status" value="1"/>
</dbReference>
<comment type="catalytic activity">
    <reaction evidence="15">
        <text>a di-trans,poly-cis-dolichyl beta-D-mannosyl phosphate + L-threonyl-[protein] = 3-O-(alpha-D-mannosyl)-L-threonyl-[protein] + a di-trans,poly-cis-dolichyl phosphate + H(+)</text>
        <dbReference type="Rhea" id="RHEA:53396"/>
        <dbReference type="Rhea" id="RHEA-COMP:11060"/>
        <dbReference type="Rhea" id="RHEA-COMP:13547"/>
        <dbReference type="Rhea" id="RHEA-COMP:19498"/>
        <dbReference type="Rhea" id="RHEA-COMP:19501"/>
        <dbReference type="ChEBI" id="CHEBI:15378"/>
        <dbReference type="ChEBI" id="CHEBI:30013"/>
        <dbReference type="ChEBI" id="CHEBI:57683"/>
        <dbReference type="ChEBI" id="CHEBI:58211"/>
        <dbReference type="ChEBI" id="CHEBI:137323"/>
        <dbReference type="EC" id="2.4.1.109"/>
    </reaction>
</comment>
<evidence type="ECO:0000256" key="3">
    <source>
        <dbReference type="ARBA" id="ARBA00007222"/>
    </source>
</evidence>
<feature type="signal peptide" evidence="20">
    <location>
        <begin position="1"/>
        <end position="20"/>
    </location>
</feature>
<dbReference type="InterPro" id="IPR032421">
    <property type="entry name" value="PMT_4TMC"/>
</dbReference>
<comment type="subcellular location">
    <subcellularLocation>
        <location evidence="1">Endoplasmic reticulum membrane</location>
        <topology evidence="1">Multi-pass membrane protein</topology>
    </subcellularLocation>
</comment>
<gene>
    <name evidence="22" type="ORF">COCHEDRAFT_1169897</name>
</gene>
<keyword evidence="14" id="KW-0325">Glycoprotein</keyword>
<proteinExistence type="inferred from homology"/>
<evidence type="ECO:0000256" key="13">
    <source>
        <dbReference type="ARBA" id="ARBA00023136"/>
    </source>
</evidence>
<keyword evidence="12 19" id="KW-1133">Transmembrane helix</keyword>
<keyword evidence="23" id="KW-1185">Reference proteome</keyword>
<dbReference type="InterPro" id="IPR036300">
    <property type="entry name" value="MIR_dom_sf"/>
</dbReference>
<dbReference type="InterPro" id="IPR016093">
    <property type="entry name" value="MIR_motif"/>
</dbReference>
<dbReference type="GO" id="GO:0005789">
    <property type="term" value="C:endoplasmic reticulum membrane"/>
    <property type="evidence" value="ECO:0007669"/>
    <property type="project" value="UniProtKB-SubCell"/>
</dbReference>
<feature type="transmembrane region" description="Helical" evidence="19">
    <location>
        <begin position="1070"/>
        <end position="1093"/>
    </location>
</feature>
<evidence type="ECO:0000256" key="20">
    <source>
        <dbReference type="SAM" id="SignalP"/>
    </source>
</evidence>
<dbReference type="PANTHER" id="PTHR10050">
    <property type="entry name" value="DOLICHYL-PHOSPHATE-MANNOSE--PROTEIN MANNOSYLTRANSFERASE"/>
    <property type="match status" value="1"/>
</dbReference>
<evidence type="ECO:0000256" key="12">
    <source>
        <dbReference type="ARBA" id="ARBA00022989"/>
    </source>
</evidence>
<feature type="transmembrane region" description="Helical" evidence="19">
    <location>
        <begin position="36"/>
        <end position="54"/>
    </location>
</feature>
<dbReference type="HOGENOM" id="CLU_008438_0_0_1"/>
<feature type="transmembrane region" description="Helical" evidence="19">
    <location>
        <begin position="311"/>
        <end position="329"/>
    </location>
</feature>
<keyword evidence="6" id="KW-0762">Sugar transport</keyword>
<dbReference type="Pfam" id="PF02366">
    <property type="entry name" value="PMT"/>
    <property type="match status" value="1"/>
</dbReference>
<dbReference type="UniPathway" id="UPA00378"/>
<evidence type="ECO:0000256" key="17">
    <source>
        <dbReference type="ARBA" id="ARBA00072057"/>
    </source>
</evidence>
<evidence type="ECO:0000256" key="9">
    <source>
        <dbReference type="ARBA" id="ARBA00022692"/>
    </source>
</evidence>
<dbReference type="FunFam" id="2.80.10.50:FF:000044">
    <property type="entry name" value="Dolichyl-phosphate-mannose-protein mannosyltransferase 4"/>
    <property type="match status" value="1"/>
</dbReference>
<feature type="transmembrane region" description="Helical" evidence="19">
    <location>
        <begin position="989"/>
        <end position="1010"/>
    </location>
</feature>
<sequence length="1121" mass="126320">MAAIAPIVSSFSLIFGGCCANVYCLEAIVKQEPDSGLLITLFQFVFTCLSTLHYQFDPNGRYYMRSSPVPFRKWCVSAALFFIVNMLNNWAFAFNISVPVHIILRSFGSVTTMIAGWLRGKRYTPLQVFSVAVLTLGVMVSAWADAQSKGKNMETSSSSMSSSSLQAGLLILLIAQLLSAWMGAYVEDIYRDHGKDWQANLFYSHLLSIPFFAGFAPTLTQQFNRLQSSQSFQVSPKMAASLPPLVSTILASTSQHIIYLTANALTQLLCITGVNMLSANTSAVTVTIVLNIRKLVSFLLSVWLFGNHMSGLMKVGAAMVFGAGALYGWETTYRIPQQRKRSFKEPQPNMSSSPAGSIRQRAGKDKKRPVSPNPEALSEKAEKVANVVAKGKPYKPAPQGSEWDYRLAITIMTVLAFITRFWGIRHPDQVVFDEVHFGKFASYYLQRTYFFDVHPPLGKLLFAFAGWVVGYKGEFLFENIGDSYITNKVPYVAYRAMPASLGALTVPIVFMIMWESGYSLPACVTAAGLMLLDNAHIGQTRLILLDASLIFFMALSVLSYIRFYKERHAPFGQKWWKWLLLTGINLSCVISIKYVGVFTFFSIGVPVLIDLWDLMDVNRRQGALTLVEFGKHFVARLVGLLIVPFFLYLFWFQVHFAILTRSGPGDDFMTPEFQETLSDNVMSLQSVSINYYDAITIRHKETKVYLHSHPDRYPLRYEDGRVSSQGQQVTGYPHNDTNNHWQVLPSTPLPAEAGQRVQVGDVVRLRHLVTNTMLLTHDVASPYYPTNQEFTTVSLEDAAGARYNDTLFQIKVDKGKGDFKTMSTHFKLIHVPTKVAMWTHTKPLPDWAYKQAEINGNKAIQQSSNVWYVDDIPSLPAEDERNKKEPKKVKHLSFLRKWVEVQRAMFHHNNALTSSHPYASQPISWPFLLRGVSFWTKNDTRQQIYFLGNPIGWWLASSLLAVFVGIIAADQLALRRGMDALDDRTRSRLYNSTGFFFLTWAAHYIPFYIMGRQLFLHHYLPAHLASCLVTGALVEFVFCIEPQDPEVSTAAKGHRRTPSRPVRERVASSSLIGSWIATSVILAAVFWCFLFFAPLTYGNPGLDVAQVQARKWLGYDLHFAK</sequence>
<dbReference type="eggNOG" id="KOG1583">
    <property type="taxonomic scope" value="Eukaryota"/>
</dbReference>
<keyword evidence="11" id="KW-0256">Endoplasmic reticulum</keyword>
<evidence type="ECO:0000313" key="23">
    <source>
        <dbReference type="Proteomes" id="UP000016936"/>
    </source>
</evidence>
<keyword evidence="10" id="KW-0677">Repeat</keyword>
<feature type="transmembrane region" description="Helical" evidence="19">
    <location>
        <begin position="125"/>
        <end position="144"/>
    </location>
</feature>
<accession>M2V2B0</accession>
<dbReference type="GO" id="GO:0055085">
    <property type="term" value="P:transmembrane transport"/>
    <property type="evidence" value="ECO:0007669"/>
    <property type="project" value="InterPro"/>
</dbReference>
<name>M2V2B0_COCH5</name>
<keyword evidence="20" id="KW-0732">Signal</keyword>
<evidence type="ECO:0000259" key="21">
    <source>
        <dbReference type="PROSITE" id="PS50919"/>
    </source>
</evidence>
<feature type="chain" id="PRO_5004027835" description="Dolichyl-phosphate-mannose--protein mannosyltransferase 4" evidence="20">
    <location>
        <begin position="21"/>
        <end position="1121"/>
    </location>
</feature>
<evidence type="ECO:0000256" key="7">
    <source>
        <dbReference type="ARBA" id="ARBA00022676"/>
    </source>
</evidence>
<evidence type="ECO:0000256" key="6">
    <source>
        <dbReference type="ARBA" id="ARBA00022597"/>
    </source>
</evidence>
<feature type="transmembrane region" description="Helical" evidence="19">
    <location>
        <begin position="197"/>
        <end position="216"/>
    </location>
</feature>